<dbReference type="Pfam" id="PF13715">
    <property type="entry name" value="CarbopepD_reg_2"/>
    <property type="match status" value="1"/>
</dbReference>
<comment type="similarity">
    <text evidence="8 9">Belongs to the TonB-dependent receptor family.</text>
</comment>
<dbReference type="InterPro" id="IPR000531">
    <property type="entry name" value="Beta-barrel_TonB"/>
</dbReference>
<dbReference type="STRING" id="1492898.SY85_00305"/>
<dbReference type="Pfam" id="PF07715">
    <property type="entry name" value="Plug"/>
    <property type="match status" value="1"/>
</dbReference>
<feature type="signal peptide" evidence="10">
    <location>
        <begin position="1"/>
        <end position="20"/>
    </location>
</feature>
<dbReference type="Pfam" id="PF00593">
    <property type="entry name" value="TonB_dep_Rec_b-barrel"/>
    <property type="match status" value="1"/>
</dbReference>
<dbReference type="InterPro" id="IPR037066">
    <property type="entry name" value="Plug_dom_sf"/>
</dbReference>
<evidence type="ECO:0000256" key="3">
    <source>
        <dbReference type="ARBA" id="ARBA00022452"/>
    </source>
</evidence>
<evidence type="ECO:0000259" key="12">
    <source>
        <dbReference type="Pfam" id="PF07715"/>
    </source>
</evidence>
<evidence type="ECO:0000256" key="6">
    <source>
        <dbReference type="ARBA" id="ARBA00023136"/>
    </source>
</evidence>
<dbReference type="InterPro" id="IPR012910">
    <property type="entry name" value="Plug_dom"/>
</dbReference>
<evidence type="ECO:0000256" key="1">
    <source>
        <dbReference type="ARBA" id="ARBA00004571"/>
    </source>
</evidence>
<keyword evidence="2 8" id="KW-0813">Transport</keyword>
<dbReference type="Gene3D" id="2.40.170.20">
    <property type="entry name" value="TonB-dependent receptor, beta-barrel domain"/>
    <property type="match status" value="1"/>
</dbReference>
<comment type="subcellular location">
    <subcellularLocation>
        <location evidence="1 8">Cell outer membrane</location>
        <topology evidence="1 8">Multi-pass membrane protein</topology>
    </subcellularLocation>
</comment>
<dbReference type="PATRIC" id="fig|1492898.3.peg.68"/>
<proteinExistence type="inferred from homology"/>
<dbReference type="AlphaFoldDB" id="A0A172TQL4"/>
<feature type="domain" description="TonB-dependent receptor plug" evidence="12">
    <location>
        <begin position="125"/>
        <end position="231"/>
    </location>
</feature>
<dbReference type="SUPFAM" id="SSF49464">
    <property type="entry name" value="Carboxypeptidase regulatory domain-like"/>
    <property type="match status" value="1"/>
</dbReference>
<accession>A0A172TQL4</accession>
<dbReference type="NCBIfam" id="TIGR04057">
    <property type="entry name" value="SusC_RagA_signa"/>
    <property type="match status" value="1"/>
</dbReference>
<keyword evidence="3 8" id="KW-1134">Transmembrane beta strand</keyword>
<dbReference type="KEGG" id="fla:SY85_00305"/>
<dbReference type="PROSITE" id="PS52016">
    <property type="entry name" value="TONB_DEPENDENT_REC_3"/>
    <property type="match status" value="1"/>
</dbReference>
<evidence type="ECO:0000313" key="14">
    <source>
        <dbReference type="Proteomes" id="UP000077177"/>
    </source>
</evidence>
<evidence type="ECO:0000256" key="7">
    <source>
        <dbReference type="ARBA" id="ARBA00023237"/>
    </source>
</evidence>
<feature type="domain" description="TonB-dependent receptor-like beta-barrel" evidence="11">
    <location>
        <begin position="405"/>
        <end position="961"/>
    </location>
</feature>
<dbReference type="NCBIfam" id="TIGR04056">
    <property type="entry name" value="OMP_RagA_SusC"/>
    <property type="match status" value="1"/>
</dbReference>
<dbReference type="Gene3D" id="2.60.40.1120">
    <property type="entry name" value="Carboxypeptidase-like, regulatory domain"/>
    <property type="match status" value="1"/>
</dbReference>
<reference evidence="13 14" key="2">
    <citation type="journal article" date="2016" name="Int. J. Syst. Evol. Microbiol.">
        <title>Flavisolibacter tropicus sp. nov., isolated from tropical soil.</title>
        <authorList>
            <person name="Lee J.J."/>
            <person name="Kang M.S."/>
            <person name="Kim G.S."/>
            <person name="Lee C.S."/>
            <person name="Lim S."/>
            <person name="Lee J."/>
            <person name="Roh S.H."/>
            <person name="Kang H."/>
            <person name="Ha J.M."/>
            <person name="Bae S."/>
            <person name="Jung H.Y."/>
            <person name="Kim M.K."/>
        </authorList>
    </citation>
    <scope>NUCLEOTIDE SEQUENCE [LARGE SCALE GENOMIC DNA]</scope>
    <source>
        <strain evidence="13 14">LCS9</strain>
    </source>
</reference>
<reference evidence="14" key="1">
    <citation type="submission" date="2015-01" db="EMBL/GenBank/DDBJ databases">
        <title>Flavisolibacter sp./LCS9/ whole genome sequencing.</title>
        <authorList>
            <person name="Kim M.K."/>
            <person name="Srinivasan S."/>
            <person name="Lee J.-J."/>
        </authorList>
    </citation>
    <scope>NUCLEOTIDE SEQUENCE [LARGE SCALE GENOMIC DNA]</scope>
    <source>
        <strain evidence="14">LCS9</strain>
    </source>
</reference>
<evidence type="ECO:0008006" key="15">
    <source>
        <dbReference type="Google" id="ProtNLM"/>
    </source>
</evidence>
<evidence type="ECO:0000256" key="2">
    <source>
        <dbReference type="ARBA" id="ARBA00022448"/>
    </source>
</evidence>
<evidence type="ECO:0000256" key="9">
    <source>
        <dbReference type="RuleBase" id="RU003357"/>
    </source>
</evidence>
<dbReference type="Gene3D" id="2.170.130.10">
    <property type="entry name" value="TonB-dependent receptor, plug domain"/>
    <property type="match status" value="1"/>
</dbReference>
<evidence type="ECO:0000256" key="5">
    <source>
        <dbReference type="ARBA" id="ARBA00023077"/>
    </source>
</evidence>
<gene>
    <name evidence="13" type="ORF">SY85_00305</name>
</gene>
<keyword evidence="10" id="KW-0732">Signal</keyword>
<dbReference type="InterPro" id="IPR039426">
    <property type="entry name" value="TonB-dep_rcpt-like"/>
</dbReference>
<dbReference type="Proteomes" id="UP000077177">
    <property type="component" value="Chromosome"/>
</dbReference>
<keyword evidence="4 8" id="KW-0812">Transmembrane</keyword>
<dbReference type="InterPro" id="IPR036942">
    <property type="entry name" value="Beta-barrel_TonB_sf"/>
</dbReference>
<evidence type="ECO:0000256" key="4">
    <source>
        <dbReference type="ARBA" id="ARBA00022692"/>
    </source>
</evidence>
<name>A0A172TQL4_9BACT</name>
<protein>
    <recommendedName>
        <fullName evidence="15">TonB-dependent receptor</fullName>
    </recommendedName>
</protein>
<dbReference type="EMBL" id="CP011390">
    <property type="protein sequence ID" value="ANE49174.1"/>
    <property type="molecule type" value="Genomic_DNA"/>
</dbReference>
<keyword evidence="14" id="KW-1185">Reference proteome</keyword>
<evidence type="ECO:0000256" key="8">
    <source>
        <dbReference type="PROSITE-ProRule" id="PRU01360"/>
    </source>
</evidence>
<evidence type="ECO:0000256" key="10">
    <source>
        <dbReference type="SAM" id="SignalP"/>
    </source>
</evidence>
<dbReference type="InterPro" id="IPR023996">
    <property type="entry name" value="TonB-dep_OMP_SusC/RagA"/>
</dbReference>
<evidence type="ECO:0000259" key="11">
    <source>
        <dbReference type="Pfam" id="PF00593"/>
    </source>
</evidence>
<evidence type="ECO:0000313" key="13">
    <source>
        <dbReference type="EMBL" id="ANE49174.1"/>
    </source>
</evidence>
<keyword evidence="7 8" id="KW-0998">Cell outer membrane</keyword>
<dbReference type="SUPFAM" id="SSF56935">
    <property type="entry name" value="Porins"/>
    <property type="match status" value="1"/>
</dbReference>
<keyword evidence="6 8" id="KW-0472">Membrane</keyword>
<keyword evidence="5 9" id="KW-0798">TonB box</keyword>
<organism evidence="13 14">
    <name type="scientific">Flavisolibacter tropicus</name>
    <dbReference type="NCBI Taxonomy" id="1492898"/>
    <lineage>
        <taxon>Bacteria</taxon>
        <taxon>Pseudomonadati</taxon>
        <taxon>Bacteroidota</taxon>
        <taxon>Chitinophagia</taxon>
        <taxon>Chitinophagales</taxon>
        <taxon>Chitinophagaceae</taxon>
        <taxon>Flavisolibacter</taxon>
    </lineage>
</organism>
<dbReference type="InterPro" id="IPR023997">
    <property type="entry name" value="TonB-dep_OMP_SusC/RagA_CS"/>
</dbReference>
<dbReference type="GO" id="GO:0009279">
    <property type="term" value="C:cell outer membrane"/>
    <property type="evidence" value="ECO:0007669"/>
    <property type="project" value="UniProtKB-SubCell"/>
</dbReference>
<feature type="chain" id="PRO_5008000990" description="TonB-dependent receptor" evidence="10">
    <location>
        <begin position="21"/>
        <end position="1004"/>
    </location>
</feature>
<sequence length="1004" mass="109896">MILNKTLLVMGKLKSVFCFLQLFIAPFICFSQQKNITGKVTDRDGNGIQGVSVTAKGSTTGTQTAADGTFSLSVPATTTTLVFSSVGFDRTEADVTSQSSVNVTLTTASVSLSDVVVVGYGTARRRDVTGAVTQVKSAEFNQGNITSPLQQLQGKAAGVVITQAGGDPNTTPTVRVRGLTSLLGTGDPLYVIDGIVGADINAVAPNDIENVDILKDASSAAIYGARGANGVIIITTKKGRVGKTQVEYNGYVSTDWLSKELPALSGPEFKSAYLANGNDPAKLIDKGANTNWQDEITRNAFSHNHNLAFGGGTASTSYRASVTYFDQQGIVINTDRQFLNGRLQLNQKAFNNKVNLGLTLAYTDQNRDFTNYTVGQQAPQENPFIYALNYSPLLPIKNADGSYFNIPSFSYQNPVAFLKQITDQTDESLINASYKVDWEMFKGFTLSSFGSLVRGNIFAGHYDPINSFNGGASFNSDGKITTQGIGNARRTNTIADDKLINVLGNYKKAFANDQNLDVTLGYEYYDNFRDSSGAATSNYITDAFLYYNLGAANVTSTSYISTGSFRTSYQLASFLGRVNYSFGGKYIFTLNGRYDGSSKLGANNKWGFFPSAAASWVISQEKFMNNGGFFNTLKLRVGYGETGNVEPIAPYNSLFLYSPVGSFYANGQFNRGYSPTQINNEDLQWERRQMFNIGVDFAILNNRLNGTIEYYDSKTKDMLFNYGIPSPPLPFDKVLANAGEMTNKGVDITLNGSIIQNSDWKWNSTIIFGTVKNRITDLTGSFTYAGSKYDLKTPRVDWGVVNGQGLNQVVSYLQTGHSYASFFVRHFTGVDGSGKQQLVPEDAGSEERTWIDPWNNFTYGWSNFVNYRNFDFSMVLRGQQGGKVFNGTYLNFANVNRLTTNGNVLEDALTNGIKDPAKTSDYAIQSSSFLRLESASLGYTFDTKKVPVISRARVYVAGNNLFLITDYKGYDPEVRVSGVQAFIDNLDYYPRSRSVSLGVNLIFN</sequence>
<dbReference type="InterPro" id="IPR008969">
    <property type="entry name" value="CarboxyPept-like_regulatory"/>
</dbReference>